<dbReference type="PROSITE" id="PS50878">
    <property type="entry name" value="RT_POL"/>
    <property type="match status" value="1"/>
</dbReference>
<keyword evidence="6 11" id="KW-0695">RNA-directed DNA polymerase</keyword>
<evidence type="ECO:0000256" key="2">
    <source>
        <dbReference type="ARBA" id="ARBA00022679"/>
    </source>
</evidence>
<dbReference type="InterPro" id="IPR000123">
    <property type="entry name" value="Reverse_transcriptase_msDNA"/>
</dbReference>
<evidence type="ECO:0000256" key="9">
    <source>
        <dbReference type="ARBA" id="ARBA00048173"/>
    </source>
</evidence>
<dbReference type="GO" id="GO:0003964">
    <property type="term" value="F:RNA-directed DNA polymerase activity"/>
    <property type="evidence" value="ECO:0007669"/>
    <property type="project" value="UniProtKB-KW"/>
</dbReference>
<comment type="caution">
    <text evidence="11">The sequence shown here is derived from an EMBL/GenBank/DDBJ whole genome shotgun (WGS) entry which is preliminary data.</text>
</comment>
<dbReference type="PATRIC" id="fig|1238180.3.peg.5340"/>
<dbReference type="PANTHER" id="PTHR34047">
    <property type="entry name" value="NUCLEAR INTRON MATURASE 1, MITOCHONDRIAL-RELATED"/>
    <property type="match status" value="1"/>
</dbReference>
<evidence type="ECO:0000256" key="8">
    <source>
        <dbReference type="ARBA" id="ARBA00034120"/>
    </source>
</evidence>
<evidence type="ECO:0000256" key="1">
    <source>
        <dbReference type="ARBA" id="ARBA00012493"/>
    </source>
</evidence>
<comment type="catalytic activity">
    <reaction evidence="9">
        <text>DNA(n) + a 2'-deoxyribonucleoside 5'-triphosphate = DNA(n+1) + diphosphate</text>
        <dbReference type="Rhea" id="RHEA:22508"/>
        <dbReference type="Rhea" id="RHEA-COMP:17339"/>
        <dbReference type="Rhea" id="RHEA-COMP:17340"/>
        <dbReference type="ChEBI" id="CHEBI:33019"/>
        <dbReference type="ChEBI" id="CHEBI:61560"/>
        <dbReference type="ChEBI" id="CHEBI:173112"/>
        <dbReference type="EC" id="2.7.7.49"/>
    </reaction>
</comment>
<feature type="domain" description="Reverse transcriptase" evidence="10">
    <location>
        <begin position="63"/>
        <end position="291"/>
    </location>
</feature>
<dbReference type="SUPFAM" id="SSF56672">
    <property type="entry name" value="DNA/RNA polymerases"/>
    <property type="match status" value="1"/>
</dbReference>
<dbReference type="InterPro" id="IPR000477">
    <property type="entry name" value="RT_dom"/>
</dbReference>
<gene>
    <name evidence="11" type="ORF">C791_5424</name>
</gene>
<evidence type="ECO:0000313" key="11">
    <source>
        <dbReference type="EMBL" id="EMD24942.1"/>
    </source>
</evidence>
<sequence>MYARMTGETVTSASLPEPLPPVWRFQVARWASFDGCAAGLDLTPGELSWFADAKGWNRRAAGPIRHYTYRWIPTASGGVRLIERPKPRIAELQRRILRHVVDALPVHEAAHGFRRGRSPLSCAAPHAGRETVVRMDLEGFFPTVSARRISALFALAGYPPAVAEALAGVLTTAVPPDVLATAPGGRRDPARVRLLNNLAATHLPQGAPSSPAVANAVTHHLDRRLDGLARALGAVYTRYADDLAFSGDSLPLHRLLPGVRRIVTDEGFRLRDDKTSVAAAHQRQRVAGLVVNSAPAATRADYDALRALLHNCVHTGPEAQNRAAHPDFRAHLLGRIGWIGASSQARAAKLRALFDGITWAQAGVRS</sequence>
<dbReference type="EC" id="2.7.7.49" evidence="1"/>
<organism evidence="11 12">
    <name type="scientific">Amycolatopsis azurea DSM 43854</name>
    <dbReference type="NCBI Taxonomy" id="1238180"/>
    <lineage>
        <taxon>Bacteria</taxon>
        <taxon>Bacillati</taxon>
        <taxon>Actinomycetota</taxon>
        <taxon>Actinomycetes</taxon>
        <taxon>Pseudonocardiales</taxon>
        <taxon>Pseudonocardiaceae</taxon>
        <taxon>Amycolatopsis</taxon>
    </lineage>
</organism>
<keyword evidence="4" id="KW-0479">Metal-binding</keyword>
<proteinExistence type="inferred from homology"/>
<comment type="similarity">
    <text evidence="8">Belongs to the bacterial reverse transcriptase family.</text>
</comment>
<dbReference type="GO" id="GO:0051607">
    <property type="term" value="P:defense response to virus"/>
    <property type="evidence" value="ECO:0007669"/>
    <property type="project" value="UniProtKB-KW"/>
</dbReference>
<evidence type="ECO:0000256" key="6">
    <source>
        <dbReference type="ARBA" id="ARBA00022918"/>
    </source>
</evidence>
<evidence type="ECO:0000259" key="10">
    <source>
        <dbReference type="PROSITE" id="PS50878"/>
    </source>
</evidence>
<protein>
    <recommendedName>
        <fullName evidence="1">RNA-directed DNA polymerase</fullName>
        <ecNumber evidence="1">2.7.7.49</ecNumber>
    </recommendedName>
</protein>
<dbReference type="Pfam" id="PF00078">
    <property type="entry name" value="RVT_1"/>
    <property type="match status" value="1"/>
</dbReference>
<dbReference type="Proteomes" id="UP000014137">
    <property type="component" value="Unassembled WGS sequence"/>
</dbReference>
<keyword evidence="5" id="KW-0460">Magnesium</keyword>
<evidence type="ECO:0000313" key="12">
    <source>
        <dbReference type="Proteomes" id="UP000014137"/>
    </source>
</evidence>
<dbReference type="GO" id="GO:0046872">
    <property type="term" value="F:metal ion binding"/>
    <property type="evidence" value="ECO:0007669"/>
    <property type="project" value="UniProtKB-KW"/>
</dbReference>
<accession>M2QG34</accession>
<evidence type="ECO:0000256" key="3">
    <source>
        <dbReference type="ARBA" id="ARBA00022695"/>
    </source>
</evidence>
<dbReference type="InterPro" id="IPR051083">
    <property type="entry name" value="GrpII_Intron_Splice-Mob/Def"/>
</dbReference>
<dbReference type="GO" id="GO:0003723">
    <property type="term" value="F:RNA binding"/>
    <property type="evidence" value="ECO:0007669"/>
    <property type="project" value="InterPro"/>
</dbReference>
<dbReference type="AlphaFoldDB" id="M2QG34"/>
<name>M2QG34_9PSEU</name>
<dbReference type="PANTHER" id="PTHR34047:SF7">
    <property type="entry name" value="RNA-DIRECTED DNA POLYMERASE"/>
    <property type="match status" value="1"/>
</dbReference>
<dbReference type="CDD" id="cd03487">
    <property type="entry name" value="RT_Bac_retron_II"/>
    <property type="match status" value="1"/>
</dbReference>
<reference evidence="11 12" key="1">
    <citation type="submission" date="2012-10" db="EMBL/GenBank/DDBJ databases">
        <title>Genome assembly of Amycolatopsis azurea DSM 43854.</title>
        <authorList>
            <person name="Khatri I."/>
            <person name="Kaur I."/>
            <person name="Subramanian S."/>
            <person name="Mayilraj S."/>
        </authorList>
    </citation>
    <scope>NUCLEOTIDE SEQUENCE [LARGE SCALE GENOMIC DNA]</scope>
    <source>
        <strain evidence="11 12">DSM 43854</strain>
    </source>
</reference>
<evidence type="ECO:0000256" key="4">
    <source>
        <dbReference type="ARBA" id="ARBA00022723"/>
    </source>
</evidence>
<keyword evidence="2" id="KW-0808">Transferase</keyword>
<evidence type="ECO:0000256" key="5">
    <source>
        <dbReference type="ARBA" id="ARBA00022842"/>
    </source>
</evidence>
<keyword evidence="7" id="KW-0051">Antiviral defense</keyword>
<dbReference type="PRINTS" id="PR00866">
    <property type="entry name" value="RNADNAPOLMS"/>
</dbReference>
<evidence type="ECO:0000256" key="7">
    <source>
        <dbReference type="ARBA" id="ARBA00023118"/>
    </source>
</evidence>
<keyword evidence="3" id="KW-0548">Nucleotidyltransferase</keyword>
<dbReference type="InterPro" id="IPR043502">
    <property type="entry name" value="DNA/RNA_pol_sf"/>
</dbReference>
<dbReference type="EMBL" id="ANMG01000052">
    <property type="protein sequence ID" value="EMD24942.1"/>
    <property type="molecule type" value="Genomic_DNA"/>
</dbReference>